<dbReference type="SMART" id="SM00342">
    <property type="entry name" value="HTH_ARAC"/>
    <property type="match status" value="1"/>
</dbReference>
<dbReference type="RefSeq" id="WP_103234431.1">
    <property type="nucleotide sequence ID" value="NZ_PPEG02000002.1"/>
</dbReference>
<dbReference type="Proteomes" id="UP000236413">
    <property type="component" value="Unassembled WGS sequence"/>
</dbReference>
<evidence type="ECO:0000256" key="2">
    <source>
        <dbReference type="ARBA" id="ARBA00023125"/>
    </source>
</evidence>
<name>A0A316WUR8_9FLAO</name>
<dbReference type="PANTHER" id="PTHR43280:SF32">
    <property type="entry name" value="TRANSCRIPTIONAL REGULATORY PROTEIN"/>
    <property type="match status" value="1"/>
</dbReference>
<dbReference type="Gene3D" id="1.10.10.60">
    <property type="entry name" value="Homeodomain-like"/>
    <property type="match status" value="1"/>
</dbReference>
<sequence length="301" mass="35047">MAKTTETLDEFYRHKYGAVSGDYPKNDGQFNVFRVEDRINTGTSSPTFIRRDFYKIMLFQGNNIFHYGDRSIPIIGSTLLFFTPHVPYTYESLEEDTNGCFCVFKDEFFKGNFRLNLFEFPLFTAGTYPVFSLKEEEASEIKTIFEKIIKEIDSDFVYKYDLIKNYVSELIYYGMKLQPVNSISDHSNAASRITIVFMELLERQFPIESTAQRFELRSPKAFADRMSIHVNSLNRAIKKQTGKTTSEHIFERLTSEAKVLLKYTEWNISEISHVLGFEDQAQFNNFFKKQTGSSPNSVRQV</sequence>
<dbReference type="GO" id="GO:0043565">
    <property type="term" value="F:sequence-specific DNA binding"/>
    <property type="evidence" value="ECO:0007669"/>
    <property type="project" value="InterPro"/>
</dbReference>
<evidence type="ECO:0000256" key="3">
    <source>
        <dbReference type="ARBA" id="ARBA00023163"/>
    </source>
</evidence>
<gene>
    <name evidence="5" type="ORF">C1634_005730</name>
</gene>
<dbReference type="InterPro" id="IPR037923">
    <property type="entry name" value="HTH-like"/>
</dbReference>
<dbReference type="InterPro" id="IPR009057">
    <property type="entry name" value="Homeodomain-like_sf"/>
</dbReference>
<keyword evidence="3" id="KW-0804">Transcription</keyword>
<dbReference type="SUPFAM" id="SSF46689">
    <property type="entry name" value="Homeodomain-like"/>
    <property type="match status" value="1"/>
</dbReference>
<evidence type="ECO:0000313" key="6">
    <source>
        <dbReference type="Proteomes" id="UP000236413"/>
    </source>
</evidence>
<dbReference type="PANTHER" id="PTHR43280">
    <property type="entry name" value="ARAC-FAMILY TRANSCRIPTIONAL REGULATOR"/>
    <property type="match status" value="1"/>
</dbReference>
<keyword evidence="2" id="KW-0238">DNA-binding</keyword>
<dbReference type="Pfam" id="PF12833">
    <property type="entry name" value="HTH_18"/>
    <property type="match status" value="1"/>
</dbReference>
<proteinExistence type="predicted"/>
<comment type="caution">
    <text evidence="5">The sequence shown here is derived from an EMBL/GenBank/DDBJ whole genome shotgun (WGS) entry which is preliminary data.</text>
</comment>
<dbReference type="PROSITE" id="PS01124">
    <property type="entry name" value="HTH_ARAC_FAMILY_2"/>
    <property type="match status" value="1"/>
</dbReference>
<dbReference type="AlphaFoldDB" id="A0A316WUR8"/>
<evidence type="ECO:0000256" key="1">
    <source>
        <dbReference type="ARBA" id="ARBA00023015"/>
    </source>
</evidence>
<dbReference type="EMBL" id="PPEG02000002">
    <property type="protein sequence ID" value="PWN64093.1"/>
    <property type="molecule type" value="Genomic_DNA"/>
</dbReference>
<reference evidence="5 6" key="1">
    <citation type="submission" date="2018-04" db="EMBL/GenBank/DDBJ databases">
        <title>Chryseobacterium oncorhynchi 701B-08T from rainbow trout, and Chryseobacterium viscerum 687B-08T from diseased fish.</title>
        <authorList>
            <person name="Jeong J.-J."/>
            <person name="Lee Y.J."/>
            <person name="Pathiraja D."/>
            <person name="Park B."/>
            <person name="Choi I.-G."/>
            <person name="Kim K.D."/>
        </authorList>
    </citation>
    <scope>NUCLEOTIDE SEQUENCE [LARGE SCALE GENOMIC DNA]</scope>
    <source>
        <strain evidence="5 6">687B-08</strain>
    </source>
</reference>
<evidence type="ECO:0000259" key="4">
    <source>
        <dbReference type="PROSITE" id="PS01124"/>
    </source>
</evidence>
<keyword evidence="1" id="KW-0805">Transcription regulation</keyword>
<protein>
    <submittedName>
        <fullName evidence="5">AraC family transcriptional regulator</fullName>
    </submittedName>
</protein>
<dbReference type="InterPro" id="IPR018060">
    <property type="entry name" value="HTH_AraC"/>
</dbReference>
<accession>A0A316WUR8</accession>
<dbReference type="SUPFAM" id="SSF51215">
    <property type="entry name" value="Regulatory protein AraC"/>
    <property type="match status" value="1"/>
</dbReference>
<feature type="domain" description="HTH araC/xylS-type" evidence="4">
    <location>
        <begin position="222"/>
        <end position="301"/>
    </location>
</feature>
<evidence type="ECO:0000313" key="5">
    <source>
        <dbReference type="EMBL" id="PWN64093.1"/>
    </source>
</evidence>
<organism evidence="5 6">
    <name type="scientific">Chryseobacterium viscerum</name>
    <dbReference type="NCBI Taxonomy" id="1037377"/>
    <lineage>
        <taxon>Bacteria</taxon>
        <taxon>Pseudomonadati</taxon>
        <taxon>Bacteroidota</taxon>
        <taxon>Flavobacteriia</taxon>
        <taxon>Flavobacteriales</taxon>
        <taxon>Weeksellaceae</taxon>
        <taxon>Chryseobacterium group</taxon>
        <taxon>Chryseobacterium</taxon>
    </lineage>
</organism>
<dbReference type="GO" id="GO:0003700">
    <property type="term" value="F:DNA-binding transcription factor activity"/>
    <property type="evidence" value="ECO:0007669"/>
    <property type="project" value="InterPro"/>
</dbReference>